<accession>A0A6J4VDP4</accession>
<dbReference type="InterPro" id="IPR050471">
    <property type="entry name" value="AB_hydrolase"/>
</dbReference>
<gene>
    <name evidence="2" type="ORF">AVDCRST_MAG59-3715</name>
</gene>
<sequence length="270" mass="29322">MPFVRVGDLDVAYDAVGPKDAPPVLMINGLGADRTAWDLQTRALAARYRTVVYDNRDVGQTGPGDRPRAFGIGELAGDAVGLLDALGIRRAHVVGASMGGAIAQEVALADPGRVTSLTIVCSWPRTDPWLAELFGQWERIFAEMGRLEWERTTALWVFTHRYYEDPSNLTALVDAAAATPFPQSAASYRRQSRAAIGHDARDRLPAIDLPTHVIAGREDLLTPLRFSEEIATAIPGARLSVIEAVGHGMFWEATGRFNDLVLGFLDEVSA</sequence>
<dbReference type="PANTHER" id="PTHR43433:SF5">
    <property type="entry name" value="AB HYDROLASE-1 DOMAIN-CONTAINING PROTEIN"/>
    <property type="match status" value="1"/>
</dbReference>
<dbReference type="Gene3D" id="3.40.50.1820">
    <property type="entry name" value="alpha/beta hydrolase"/>
    <property type="match status" value="1"/>
</dbReference>
<dbReference type="AlphaFoldDB" id="A0A6J4VDP4"/>
<dbReference type="PRINTS" id="PR00111">
    <property type="entry name" value="ABHYDROLASE"/>
</dbReference>
<dbReference type="InterPro" id="IPR029058">
    <property type="entry name" value="AB_hydrolase_fold"/>
</dbReference>
<dbReference type="Pfam" id="PF00561">
    <property type="entry name" value="Abhydrolase_1"/>
    <property type="match status" value="1"/>
</dbReference>
<dbReference type="SUPFAM" id="SSF53474">
    <property type="entry name" value="alpha/beta-Hydrolases"/>
    <property type="match status" value="1"/>
</dbReference>
<reference evidence="2" key="1">
    <citation type="submission" date="2020-02" db="EMBL/GenBank/DDBJ databases">
        <authorList>
            <person name="Meier V. D."/>
        </authorList>
    </citation>
    <scope>NUCLEOTIDE SEQUENCE</scope>
    <source>
        <strain evidence="2">AVDCRST_MAG59</strain>
    </source>
</reference>
<protein>
    <recommendedName>
        <fullName evidence="1">AB hydrolase-1 domain-containing protein</fullName>
    </recommendedName>
</protein>
<evidence type="ECO:0000259" key="1">
    <source>
        <dbReference type="Pfam" id="PF00561"/>
    </source>
</evidence>
<dbReference type="EMBL" id="CADCWF010000270">
    <property type="protein sequence ID" value="CAA9572684.1"/>
    <property type="molecule type" value="Genomic_DNA"/>
</dbReference>
<evidence type="ECO:0000313" key="2">
    <source>
        <dbReference type="EMBL" id="CAA9572684.1"/>
    </source>
</evidence>
<proteinExistence type="predicted"/>
<dbReference type="PANTHER" id="PTHR43433">
    <property type="entry name" value="HYDROLASE, ALPHA/BETA FOLD FAMILY PROTEIN"/>
    <property type="match status" value="1"/>
</dbReference>
<organism evidence="2">
    <name type="scientific">uncultured Thermomicrobiales bacterium</name>
    <dbReference type="NCBI Taxonomy" id="1645740"/>
    <lineage>
        <taxon>Bacteria</taxon>
        <taxon>Pseudomonadati</taxon>
        <taxon>Thermomicrobiota</taxon>
        <taxon>Thermomicrobia</taxon>
        <taxon>Thermomicrobiales</taxon>
        <taxon>environmental samples</taxon>
    </lineage>
</organism>
<feature type="domain" description="AB hydrolase-1" evidence="1">
    <location>
        <begin position="22"/>
        <end position="253"/>
    </location>
</feature>
<dbReference type="InterPro" id="IPR000073">
    <property type="entry name" value="AB_hydrolase_1"/>
</dbReference>
<name>A0A6J4VDP4_9BACT</name>